<sequence length="173" mass="17913">MLRITALPDVPRWAVLAAHAVPWITLPSGLWRVALVAGLPVAAEEQRGTGEAVYILLLSLVSEGLALLTLGLVRGWGEVVPGWVPVIGGRPVPTMAAVVPALLGAAGLFGLLGWACYAQIAGLGAESGVTDSTAQSALLVLCYIPLIAWPPLLTAVALAYYRRRTACASPEAA</sequence>
<organism evidence="2 3">
    <name type="scientific">Streptomyces huasconensis</name>
    <dbReference type="NCBI Taxonomy" id="1854574"/>
    <lineage>
        <taxon>Bacteria</taxon>
        <taxon>Bacillati</taxon>
        <taxon>Actinomycetota</taxon>
        <taxon>Actinomycetes</taxon>
        <taxon>Kitasatosporales</taxon>
        <taxon>Streptomycetaceae</taxon>
        <taxon>Streptomyces</taxon>
    </lineage>
</organism>
<feature type="transmembrane region" description="Helical" evidence="1">
    <location>
        <begin position="53"/>
        <end position="77"/>
    </location>
</feature>
<evidence type="ECO:0000313" key="2">
    <source>
        <dbReference type="EMBL" id="MEW2360930.1"/>
    </source>
</evidence>
<feature type="transmembrane region" description="Helical" evidence="1">
    <location>
        <begin position="20"/>
        <end position="41"/>
    </location>
</feature>
<evidence type="ECO:0000256" key="1">
    <source>
        <dbReference type="SAM" id="Phobius"/>
    </source>
</evidence>
<feature type="transmembrane region" description="Helical" evidence="1">
    <location>
        <begin position="138"/>
        <end position="161"/>
    </location>
</feature>
<dbReference type="EMBL" id="JBEYRS010000001">
    <property type="protein sequence ID" value="MEW2360930.1"/>
    <property type="molecule type" value="Genomic_DNA"/>
</dbReference>
<proteinExistence type="predicted"/>
<protein>
    <submittedName>
        <fullName evidence="2">Uncharacterized protein</fullName>
    </submittedName>
</protein>
<keyword evidence="1" id="KW-1133">Transmembrane helix</keyword>
<evidence type="ECO:0000313" key="3">
    <source>
        <dbReference type="Proteomes" id="UP001553843"/>
    </source>
</evidence>
<comment type="caution">
    <text evidence="2">The sequence shown here is derived from an EMBL/GenBank/DDBJ whole genome shotgun (WGS) entry which is preliminary data.</text>
</comment>
<keyword evidence="1" id="KW-0812">Transmembrane</keyword>
<dbReference type="RefSeq" id="WP_359776530.1">
    <property type="nucleotide sequence ID" value="NZ_JBEYRR010000003.1"/>
</dbReference>
<reference evidence="2 3" key="1">
    <citation type="submission" date="2024-06" db="EMBL/GenBank/DDBJ databases">
        <title>The Natural Products Discovery Center: Release of the First 8490 Sequenced Strains for Exploring Actinobacteria Biosynthetic Diversity.</title>
        <authorList>
            <person name="Kalkreuter E."/>
            <person name="Kautsar S.A."/>
            <person name="Yang D."/>
            <person name="Bader C.D."/>
            <person name="Teijaro C.N."/>
            <person name="Fluegel L."/>
            <person name="Davis C.M."/>
            <person name="Simpson J.R."/>
            <person name="Lauterbach L."/>
            <person name="Steele A.D."/>
            <person name="Gui C."/>
            <person name="Meng S."/>
            <person name="Li G."/>
            <person name="Viehrig K."/>
            <person name="Ye F."/>
            <person name="Su P."/>
            <person name="Kiefer A.F."/>
            <person name="Nichols A."/>
            <person name="Cepeda A.J."/>
            <person name="Yan W."/>
            <person name="Fan B."/>
            <person name="Jiang Y."/>
            <person name="Adhikari A."/>
            <person name="Zheng C.-J."/>
            <person name="Schuster L."/>
            <person name="Cowan T.M."/>
            <person name="Smanski M.J."/>
            <person name="Chevrette M.G."/>
            <person name="De Carvalho L.P.S."/>
            <person name="Shen B."/>
        </authorList>
    </citation>
    <scope>NUCLEOTIDE SEQUENCE [LARGE SCALE GENOMIC DNA]</scope>
    <source>
        <strain evidence="2 3">NPDC047833</strain>
    </source>
</reference>
<accession>A0ABV3LN89</accession>
<dbReference type="Proteomes" id="UP001553843">
    <property type="component" value="Unassembled WGS sequence"/>
</dbReference>
<feature type="transmembrane region" description="Helical" evidence="1">
    <location>
        <begin position="97"/>
        <end position="117"/>
    </location>
</feature>
<gene>
    <name evidence="2" type="ORF">AB0887_02990</name>
</gene>
<keyword evidence="3" id="KW-1185">Reference proteome</keyword>
<keyword evidence="1" id="KW-0472">Membrane</keyword>
<name>A0ABV3LN89_9ACTN</name>